<keyword evidence="3" id="KW-1185">Reference proteome</keyword>
<evidence type="ECO:0000313" key="2">
    <source>
        <dbReference type="EMBL" id="KAJ8898966.1"/>
    </source>
</evidence>
<dbReference type="PANTHER" id="PTHR33703:SF16">
    <property type="entry name" value="OS05G0342100 PROTEIN"/>
    <property type="match status" value="1"/>
</dbReference>
<reference evidence="2 3" key="1">
    <citation type="submission" date="2021-09" db="EMBL/GenBank/DDBJ databases">
        <title>Genomic insights and catalytic innovation underlie evolution of tropane alkaloids biosynthesis.</title>
        <authorList>
            <person name="Wang Y.-J."/>
            <person name="Tian T."/>
            <person name="Huang J.-P."/>
            <person name="Huang S.-X."/>
        </authorList>
    </citation>
    <scope>NUCLEOTIDE SEQUENCE [LARGE SCALE GENOMIC DNA]</scope>
    <source>
        <strain evidence="2">KIB-2018</strain>
        <tissue evidence="2">Leaf</tissue>
    </source>
</reference>
<proteinExistence type="predicted"/>
<dbReference type="Proteomes" id="UP001159364">
    <property type="component" value="Linkage Group LG08"/>
</dbReference>
<dbReference type="SUPFAM" id="SSF54427">
    <property type="entry name" value="NTF2-like"/>
    <property type="match status" value="1"/>
</dbReference>
<dbReference type="Pfam" id="PF07107">
    <property type="entry name" value="WI12"/>
    <property type="match status" value="1"/>
</dbReference>
<dbReference type="Gene3D" id="3.10.450.50">
    <property type="match status" value="1"/>
</dbReference>
<gene>
    <name evidence="2" type="ORF">K2173_008467</name>
</gene>
<protein>
    <recommendedName>
        <fullName evidence="4">Wound-induced protein 1</fullName>
    </recommendedName>
</protein>
<evidence type="ECO:0000256" key="1">
    <source>
        <dbReference type="SAM" id="MobiDB-lite"/>
    </source>
</evidence>
<dbReference type="PANTHER" id="PTHR33703">
    <property type="entry name" value="OS07G0691300 PROTEIN"/>
    <property type="match status" value="1"/>
</dbReference>
<evidence type="ECO:0000313" key="3">
    <source>
        <dbReference type="Proteomes" id="UP001159364"/>
    </source>
</evidence>
<comment type="caution">
    <text evidence="2">The sequence shown here is derived from an EMBL/GenBank/DDBJ whole genome shotgun (WGS) entry which is preliminary data.</text>
</comment>
<dbReference type="EMBL" id="JAIWQS010000008">
    <property type="protein sequence ID" value="KAJ8898966.1"/>
    <property type="molecule type" value="Genomic_DNA"/>
</dbReference>
<organism evidence="2 3">
    <name type="scientific">Erythroxylum novogranatense</name>
    <dbReference type="NCBI Taxonomy" id="1862640"/>
    <lineage>
        <taxon>Eukaryota</taxon>
        <taxon>Viridiplantae</taxon>
        <taxon>Streptophyta</taxon>
        <taxon>Embryophyta</taxon>
        <taxon>Tracheophyta</taxon>
        <taxon>Spermatophyta</taxon>
        <taxon>Magnoliopsida</taxon>
        <taxon>eudicotyledons</taxon>
        <taxon>Gunneridae</taxon>
        <taxon>Pentapetalae</taxon>
        <taxon>rosids</taxon>
        <taxon>fabids</taxon>
        <taxon>Malpighiales</taxon>
        <taxon>Erythroxylaceae</taxon>
        <taxon>Erythroxylum</taxon>
    </lineage>
</organism>
<accession>A0AAV8UBX9</accession>
<name>A0AAV8UBX9_9ROSI</name>
<dbReference type="InterPro" id="IPR032710">
    <property type="entry name" value="NTF2-like_dom_sf"/>
</dbReference>
<dbReference type="InterPro" id="IPR009798">
    <property type="entry name" value="Wun1-like"/>
</dbReference>
<evidence type="ECO:0008006" key="4">
    <source>
        <dbReference type="Google" id="ProtNLM"/>
    </source>
</evidence>
<sequence length="163" mass="18832">MVSEIETASKPMSDPNPETGNKSIVDELYTALAEGDRNTIGKLLTDDLEWWFHGPPRCEHMMRMLTGDSNTTTKFRFVPRSIEVIGECVIVEGWEGAEAYWVHVWIVKDGRITEFREYFNTWLTIEDVKPTSSCRVRNKNHTLWQSNPRDLFTRSLPTLLLAI</sequence>
<dbReference type="AlphaFoldDB" id="A0AAV8UBX9"/>
<feature type="region of interest" description="Disordered" evidence="1">
    <location>
        <begin position="1"/>
        <end position="21"/>
    </location>
</feature>